<evidence type="ECO:0000256" key="2">
    <source>
        <dbReference type="SAM" id="Phobius"/>
    </source>
</evidence>
<feature type="domain" description="Nucleoside transporter/FeoB GTPase Gate" evidence="3">
    <location>
        <begin position="46"/>
        <end position="154"/>
    </location>
</feature>
<dbReference type="PANTHER" id="PTHR35793">
    <property type="entry name" value="INNER MEMBRANE PROTEIN YJIG"/>
    <property type="match status" value="1"/>
</dbReference>
<feature type="transmembrane region" description="Helical" evidence="2">
    <location>
        <begin position="484"/>
        <end position="506"/>
    </location>
</feature>
<dbReference type="InterPro" id="IPR052549">
    <property type="entry name" value="SpmB"/>
</dbReference>
<feature type="transmembrane region" description="Helical" evidence="2">
    <location>
        <begin position="341"/>
        <end position="359"/>
    </location>
</feature>
<keyword evidence="2" id="KW-0472">Membrane</keyword>
<feature type="transmembrane region" description="Helical" evidence="2">
    <location>
        <begin position="238"/>
        <end position="257"/>
    </location>
</feature>
<comment type="caution">
    <text evidence="4">The sequence shown here is derived from an EMBL/GenBank/DDBJ whole genome shotgun (WGS) entry which is preliminary data.</text>
</comment>
<proteinExistence type="predicted"/>
<keyword evidence="5" id="KW-1185">Reference proteome</keyword>
<keyword evidence="2" id="KW-1133">Transmembrane helix</keyword>
<name>A0ABP9PP49_9BACT</name>
<dbReference type="RefSeq" id="WP_345738974.1">
    <property type="nucleotide sequence ID" value="NZ_BAABIA010000016.1"/>
</dbReference>
<feature type="transmembrane region" description="Helical" evidence="2">
    <location>
        <begin position="41"/>
        <end position="58"/>
    </location>
</feature>
<feature type="region of interest" description="Disordered" evidence="1">
    <location>
        <begin position="205"/>
        <end position="230"/>
    </location>
</feature>
<evidence type="ECO:0000259" key="3">
    <source>
        <dbReference type="Pfam" id="PF07670"/>
    </source>
</evidence>
<feature type="compositionally biased region" description="Low complexity" evidence="1">
    <location>
        <begin position="301"/>
        <end position="328"/>
    </location>
</feature>
<evidence type="ECO:0000313" key="4">
    <source>
        <dbReference type="EMBL" id="GAA5149855.1"/>
    </source>
</evidence>
<dbReference type="InterPro" id="IPR011642">
    <property type="entry name" value="Gate_dom"/>
</dbReference>
<dbReference type="Proteomes" id="UP001499852">
    <property type="component" value="Unassembled WGS sequence"/>
</dbReference>
<keyword evidence="2" id="KW-0812">Transmembrane</keyword>
<feature type="region of interest" description="Disordered" evidence="1">
    <location>
        <begin position="300"/>
        <end position="328"/>
    </location>
</feature>
<dbReference type="EMBL" id="BAABIA010000016">
    <property type="protein sequence ID" value="GAA5149855.1"/>
    <property type="molecule type" value="Genomic_DNA"/>
</dbReference>
<accession>A0ABP9PP49</accession>
<organism evidence="4 5">
    <name type="scientific">Prosthecobacter algae</name>
    <dbReference type="NCBI Taxonomy" id="1144682"/>
    <lineage>
        <taxon>Bacteria</taxon>
        <taxon>Pseudomonadati</taxon>
        <taxon>Verrucomicrobiota</taxon>
        <taxon>Verrucomicrobiia</taxon>
        <taxon>Verrucomicrobiales</taxon>
        <taxon>Verrucomicrobiaceae</taxon>
        <taxon>Prosthecobacter</taxon>
    </lineage>
</organism>
<evidence type="ECO:0000256" key="1">
    <source>
        <dbReference type="SAM" id="MobiDB-lite"/>
    </source>
</evidence>
<dbReference type="PANTHER" id="PTHR35793:SF2">
    <property type="entry name" value="INNER MEMBRANE PROTEIN YJIG"/>
    <property type="match status" value="1"/>
</dbReference>
<feature type="domain" description="Nucleoside transporter/FeoB GTPase Gate" evidence="3">
    <location>
        <begin position="377"/>
        <end position="477"/>
    </location>
</feature>
<feature type="transmembrane region" description="Helical" evidence="2">
    <location>
        <begin position="165"/>
        <end position="188"/>
    </location>
</feature>
<gene>
    <name evidence="4" type="ORF">GCM10023213_48080</name>
</gene>
<dbReference type="Pfam" id="PF07670">
    <property type="entry name" value="Gate"/>
    <property type="match status" value="2"/>
</dbReference>
<sequence>MLNYIWASLILIGLLVAGLLGRFTGDQGVITAALDMSKTAVMDIALPLAGMMMFWLGLMRLMEKAGLLHFAARALSPIMRRLFPDVPRDHPAMSAMIMNLAANMLGLGNNATPLGLKAMTHLQELNPHKDTASNAMVTFLAMNTAAFTLIPMTVINYLSAAGVKGAYQIIVPTILATACTTLTAIFVAKALQKLPMFRIRPGAGDSPLAATTPGTDPAAPAAQAPPEETPRITSRGRLFLAAILILFTGGIVLELAAPSLRQSVLDATGLTQVIRSAEQRAATAKADAAARAAEKAKAAESAKAAAPATPGQATAATPATPAEDPPTAGLIRRLMDGASGVAIPLLVIVTLGIALVRRVKVYEEFVEGAKEGFGVATRIMPFLVAMLAALAIFRSSGALLLLEHVLTPVLNLVSFPVELLPMALMRPLSGSGSLGILNELLARNDILEYLKYTAAIMFGSTETTFYVLAVYFGSVSIRKTRHALAAGLTADLVGLSMSVLIGRLMFA</sequence>
<feature type="compositionally biased region" description="Low complexity" evidence="1">
    <location>
        <begin position="207"/>
        <end position="226"/>
    </location>
</feature>
<evidence type="ECO:0000313" key="5">
    <source>
        <dbReference type="Proteomes" id="UP001499852"/>
    </source>
</evidence>
<feature type="transmembrane region" description="Helical" evidence="2">
    <location>
        <begin position="137"/>
        <end position="159"/>
    </location>
</feature>
<feature type="transmembrane region" description="Helical" evidence="2">
    <location>
        <begin position="379"/>
        <end position="402"/>
    </location>
</feature>
<reference evidence="5" key="1">
    <citation type="journal article" date="2019" name="Int. J. Syst. Evol. Microbiol.">
        <title>The Global Catalogue of Microorganisms (GCM) 10K type strain sequencing project: providing services to taxonomists for standard genome sequencing and annotation.</title>
        <authorList>
            <consortium name="The Broad Institute Genomics Platform"/>
            <consortium name="The Broad Institute Genome Sequencing Center for Infectious Disease"/>
            <person name="Wu L."/>
            <person name="Ma J."/>
        </authorList>
    </citation>
    <scope>NUCLEOTIDE SEQUENCE [LARGE SCALE GENOMIC DNA]</scope>
    <source>
        <strain evidence="5">JCM 18053</strain>
    </source>
</reference>
<protein>
    <recommendedName>
        <fullName evidence="3">Nucleoside transporter/FeoB GTPase Gate domain-containing protein</fullName>
    </recommendedName>
</protein>
<feature type="transmembrane region" description="Helical" evidence="2">
    <location>
        <begin position="449"/>
        <end position="472"/>
    </location>
</feature>